<gene>
    <name evidence="1" type="ORF">FKW44_016493</name>
</gene>
<accession>A0A7T8H1T7</accession>
<organism evidence="1 2">
    <name type="scientific">Caligus rogercresseyi</name>
    <name type="common">Sea louse</name>
    <dbReference type="NCBI Taxonomy" id="217165"/>
    <lineage>
        <taxon>Eukaryota</taxon>
        <taxon>Metazoa</taxon>
        <taxon>Ecdysozoa</taxon>
        <taxon>Arthropoda</taxon>
        <taxon>Crustacea</taxon>
        <taxon>Multicrustacea</taxon>
        <taxon>Hexanauplia</taxon>
        <taxon>Copepoda</taxon>
        <taxon>Siphonostomatoida</taxon>
        <taxon>Caligidae</taxon>
        <taxon>Caligus</taxon>
    </lineage>
</organism>
<name>A0A7T8H1T7_CALRO</name>
<reference evidence="2" key="1">
    <citation type="submission" date="2021-01" db="EMBL/GenBank/DDBJ databases">
        <title>Caligus Genome Assembly.</title>
        <authorList>
            <person name="Gallardo-Escarate C."/>
        </authorList>
    </citation>
    <scope>NUCLEOTIDE SEQUENCE [LARGE SCALE GENOMIC DNA]</scope>
</reference>
<dbReference type="EMBL" id="CP045900">
    <property type="protein sequence ID" value="QQP41969.1"/>
    <property type="molecule type" value="Genomic_DNA"/>
</dbReference>
<proteinExistence type="predicted"/>
<dbReference type="AlphaFoldDB" id="A0A7T8H1T7"/>
<dbReference type="Proteomes" id="UP000595437">
    <property type="component" value="Chromosome 11"/>
</dbReference>
<protein>
    <submittedName>
        <fullName evidence="1">Uncharacterized protein</fullName>
    </submittedName>
</protein>
<evidence type="ECO:0000313" key="1">
    <source>
        <dbReference type="EMBL" id="QQP41969.1"/>
    </source>
</evidence>
<keyword evidence="2" id="KW-1185">Reference proteome</keyword>
<sequence>MFLFFLGAPAQDRYDEAEAVGLLLEALAVQQEPSKKDPWVRYSKERNLMLVR</sequence>
<evidence type="ECO:0000313" key="2">
    <source>
        <dbReference type="Proteomes" id="UP000595437"/>
    </source>
</evidence>